<dbReference type="InterPro" id="IPR000835">
    <property type="entry name" value="HTH_MarR-typ"/>
</dbReference>
<dbReference type="GO" id="GO:0003677">
    <property type="term" value="F:DNA binding"/>
    <property type="evidence" value="ECO:0007669"/>
    <property type="project" value="UniProtKB-KW"/>
</dbReference>
<gene>
    <name evidence="5" type="ORF">J2Z43_001953</name>
</gene>
<evidence type="ECO:0000313" key="5">
    <source>
        <dbReference type="EMBL" id="MBP1855558.1"/>
    </source>
</evidence>
<sequence length="155" mass="18305">MNVDKKIIKVLKEVYEKEDVLSKFRSKGIIEGYTLSEIHTIDAIGRASESVNVTIIAENLNMTKSAVSKIIKKLVNKDAIRVFQIPENKKERYFLLTEVGKDIYLQHKKIHSMWEKTDERFFKEIEDKYKNITLDVLEKFNEYLRIEIEEGNYDN</sequence>
<reference evidence="5 6" key="1">
    <citation type="submission" date="2021-03" db="EMBL/GenBank/DDBJ databases">
        <title>Genomic Encyclopedia of Type Strains, Phase IV (KMG-IV): sequencing the most valuable type-strain genomes for metagenomic binning, comparative biology and taxonomic classification.</title>
        <authorList>
            <person name="Goeker M."/>
        </authorList>
    </citation>
    <scope>NUCLEOTIDE SEQUENCE [LARGE SCALE GENOMIC DNA]</scope>
    <source>
        <strain evidence="5 6">DSM 1289</strain>
    </source>
</reference>
<protein>
    <submittedName>
        <fullName evidence="5">DNA-binding MarR family transcriptional regulator</fullName>
    </submittedName>
</protein>
<dbReference type="InterPro" id="IPR036390">
    <property type="entry name" value="WH_DNA-bd_sf"/>
</dbReference>
<feature type="domain" description="HTH marR-type" evidence="4">
    <location>
        <begin position="4"/>
        <end position="142"/>
    </location>
</feature>
<dbReference type="SMART" id="SM00347">
    <property type="entry name" value="HTH_MARR"/>
    <property type="match status" value="1"/>
</dbReference>
<evidence type="ECO:0000259" key="4">
    <source>
        <dbReference type="PROSITE" id="PS50995"/>
    </source>
</evidence>
<dbReference type="PROSITE" id="PS50995">
    <property type="entry name" value="HTH_MARR_2"/>
    <property type="match status" value="1"/>
</dbReference>
<dbReference type="SUPFAM" id="SSF46785">
    <property type="entry name" value="Winged helix' DNA-binding domain"/>
    <property type="match status" value="1"/>
</dbReference>
<name>A0ABS4EC84_9FIRM</name>
<dbReference type="PANTHER" id="PTHR35790:SF4">
    <property type="entry name" value="HTH-TYPE TRANSCRIPTIONAL REGULATOR PCHR"/>
    <property type="match status" value="1"/>
</dbReference>
<dbReference type="InterPro" id="IPR023187">
    <property type="entry name" value="Tscrpt_reg_MarR-type_CS"/>
</dbReference>
<dbReference type="Proteomes" id="UP000767291">
    <property type="component" value="Unassembled WGS sequence"/>
</dbReference>
<keyword evidence="6" id="KW-1185">Reference proteome</keyword>
<accession>A0ABS4EC84</accession>
<evidence type="ECO:0000256" key="2">
    <source>
        <dbReference type="ARBA" id="ARBA00023125"/>
    </source>
</evidence>
<dbReference type="Pfam" id="PF01047">
    <property type="entry name" value="MarR"/>
    <property type="match status" value="1"/>
</dbReference>
<organism evidence="5 6">
    <name type="scientific">Metaclostridioides mangenotii</name>
    <dbReference type="NCBI Taxonomy" id="1540"/>
    <lineage>
        <taxon>Bacteria</taxon>
        <taxon>Bacillati</taxon>
        <taxon>Bacillota</taxon>
        <taxon>Clostridia</taxon>
        <taxon>Peptostreptococcales</taxon>
        <taxon>Peptostreptococcaceae</taxon>
        <taxon>Metaclostridioides</taxon>
    </lineage>
</organism>
<dbReference type="InterPro" id="IPR052067">
    <property type="entry name" value="Metal_resp_HTH_trans_reg"/>
</dbReference>
<dbReference type="RefSeq" id="WP_209456975.1">
    <property type="nucleotide sequence ID" value="NZ_BAAACS010000011.1"/>
</dbReference>
<evidence type="ECO:0000313" key="6">
    <source>
        <dbReference type="Proteomes" id="UP000767291"/>
    </source>
</evidence>
<evidence type="ECO:0000256" key="1">
    <source>
        <dbReference type="ARBA" id="ARBA00023015"/>
    </source>
</evidence>
<dbReference type="PROSITE" id="PS01117">
    <property type="entry name" value="HTH_MARR_1"/>
    <property type="match status" value="1"/>
</dbReference>
<keyword evidence="3" id="KW-0804">Transcription</keyword>
<dbReference type="PANTHER" id="PTHR35790">
    <property type="entry name" value="HTH-TYPE TRANSCRIPTIONAL REGULATOR PCHR"/>
    <property type="match status" value="1"/>
</dbReference>
<keyword evidence="1" id="KW-0805">Transcription regulation</keyword>
<dbReference type="InterPro" id="IPR036388">
    <property type="entry name" value="WH-like_DNA-bd_sf"/>
</dbReference>
<evidence type="ECO:0000256" key="3">
    <source>
        <dbReference type="ARBA" id="ARBA00023163"/>
    </source>
</evidence>
<dbReference type="Gene3D" id="1.10.10.10">
    <property type="entry name" value="Winged helix-like DNA-binding domain superfamily/Winged helix DNA-binding domain"/>
    <property type="match status" value="1"/>
</dbReference>
<comment type="caution">
    <text evidence="5">The sequence shown here is derived from an EMBL/GenBank/DDBJ whole genome shotgun (WGS) entry which is preliminary data.</text>
</comment>
<proteinExistence type="predicted"/>
<keyword evidence="2 5" id="KW-0238">DNA-binding</keyword>
<dbReference type="EMBL" id="JAGGJX010000003">
    <property type="protein sequence ID" value="MBP1855558.1"/>
    <property type="molecule type" value="Genomic_DNA"/>
</dbReference>